<dbReference type="InParanoid" id="A0A2P5I6C1"/>
<gene>
    <name evidence="2" type="ORF">DHEL01_v203560</name>
</gene>
<feature type="compositionally biased region" description="Polar residues" evidence="1">
    <location>
        <begin position="1"/>
        <end position="14"/>
    </location>
</feature>
<proteinExistence type="predicted"/>
<dbReference type="AlphaFoldDB" id="A0A2P5I6C1"/>
<dbReference type="EMBL" id="MAVT02000217">
    <property type="protein sequence ID" value="POS78045.1"/>
    <property type="molecule type" value="Genomic_DNA"/>
</dbReference>
<organism evidence="2 3">
    <name type="scientific">Diaporthe helianthi</name>
    <dbReference type="NCBI Taxonomy" id="158607"/>
    <lineage>
        <taxon>Eukaryota</taxon>
        <taxon>Fungi</taxon>
        <taxon>Dikarya</taxon>
        <taxon>Ascomycota</taxon>
        <taxon>Pezizomycotina</taxon>
        <taxon>Sordariomycetes</taxon>
        <taxon>Sordariomycetidae</taxon>
        <taxon>Diaporthales</taxon>
        <taxon>Diaporthaceae</taxon>
        <taxon>Diaporthe</taxon>
    </lineage>
</organism>
<reference evidence="2" key="1">
    <citation type="submission" date="2017-09" db="EMBL/GenBank/DDBJ databases">
        <title>Polyketide synthases of a Diaporthe helianthi virulent isolate.</title>
        <authorList>
            <person name="Baroncelli R."/>
        </authorList>
    </citation>
    <scope>NUCLEOTIDE SEQUENCE [LARGE SCALE GENOMIC DNA]</scope>
    <source>
        <strain evidence="2">7/96</strain>
    </source>
</reference>
<evidence type="ECO:0000313" key="3">
    <source>
        <dbReference type="Proteomes" id="UP000094444"/>
    </source>
</evidence>
<keyword evidence="3" id="KW-1185">Reference proteome</keyword>
<protein>
    <submittedName>
        <fullName evidence="2">Uncharacterized protein</fullName>
    </submittedName>
</protein>
<dbReference type="Proteomes" id="UP000094444">
    <property type="component" value="Unassembled WGS sequence"/>
</dbReference>
<accession>A0A2P5I6C1</accession>
<feature type="region of interest" description="Disordered" evidence="1">
    <location>
        <begin position="1"/>
        <end position="21"/>
    </location>
</feature>
<evidence type="ECO:0000313" key="2">
    <source>
        <dbReference type="EMBL" id="POS78045.1"/>
    </source>
</evidence>
<evidence type="ECO:0000256" key="1">
    <source>
        <dbReference type="SAM" id="MobiDB-lite"/>
    </source>
</evidence>
<sequence>MPASTPNNHPTGDTTGLAPPIIFTQKDGTKNAKTPAVSTLVVRLSPVVLALDLAQDPKFNIMVHCITLALRMLEHDAGKTGPNRFEYHSPSGEI</sequence>
<name>A0A2P5I6C1_DIAHE</name>
<comment type="caution">
    <text evidence="2">The sequence shown here is derived from an EMBL/GenBank/DDBJ whole genome shotgun (WGS) entry which is preliminary data.</text>
</comment>